<dbReference type="EMBL" id="LUGH01000059">
    <property type="protein sequence ID" value="OBZ90207.1"/>
    <property type="molecule type" value="Genomic_DNA"/>
</dbReference>
<sequence>MAITINSPLPSSLASECRKAAKILNSFTDNGKGVDIIIPSHILRDAKGLAIFTVLKAGFLFSGRAGSGLVVARLPDGSWSAPSAIMTGGMGFGGQVGAELTDFIMVLNTTAAVKTFMHHGSITLGGNISVAAGPVGRNAEASGTASIKSLAAVYSYSKTRGLFAGISLEGSVILERHLANKKMYGRKVSAKDLLNGTIPPPPSADSLYRALEIKSGGAYTNNSRFSYMDSQYDSGNQRYDHSPTRASYDNSMSQHRGLYEESPSSRPMSFSRANVRSLAKGGAGFESSTSYTSSTIRDNSNTLDYQAPKQIAATPYLDDSRALVTTTSQDSRARALFNFPGQQDGDLVFHKGDIITIVKKSNTQNDWWTGKIGSRQGIFPANFVEPI</sequence>
<feature type="compositionally biased region" description="Polar residues" evidence="4">
    <location>
        <begin position="244"/>
        <end position="254"/>
    </location>
</feature>
<proteinExistence type="inferred from homology"/>
<evidence type="ECO:0000313" key="6">
    <source>
        <dbReference type="EMBL" id="OBZ90207.1"/>
    </source>
</evidence>
<dbReference type="GO" id="GO:0030479">
    <property type="term" value="C:actin cortical patch"/>
    <property type="evidence" value="ECO:0007669"/>
    <property type="project" value="TreeGrafter"/>
</dbReference>
<keyword evidence="7" id="KW-1185">Reference proteome</keyword>
<dbReference type="InParanoid" id="A0A1C7NM75"/>
<dbReference type="SUPFAM" id="SSF50044">
    <property type="entry name" value="SH3-domain"/>
    <property type="match status" value="1"/>
</dbReference>
<dbReference type="CDD" id="cd11525">
    <property type="entry name" value="SYLF_SH3YL1_like"/>
    <property type="match status" value="1"/>
</dbReference>
<dbReference type="GO" id="GO:0051666">
    <property type="term" value="P:actin cortical patch localization"/>
    <property type="evidence" value="ECO:0007669"/>
    <property type="project" value="TreeGrafter"/>
</dbReference>
<evidence type="ECO:0000256" key="3">
    <source>
        <dbReference type="PROSITE-ProRule" id="PRU00192"/>
    </source>
</evidence>
<evidence type="ECO:0000313" key="7">
    <source>
        <dbReference type="Proteomes" id="UP000093000"/>
    </source>
</evidence>
<dbReference type="Pfam" id="PF00018">
    <property type="entry name" value="SH3_1"/>
    <property type="match status" value="1"/>
</dbReference>
<evidence type="ECO:0000256" key="2">
    <source>
        <dbReference type="ARBA" id="ARBA00022443"/>
    </source>
</evidence>
<dbReference type="Pfam" id="PF04366">
    <property type="entry name" value="Ysc84"/>
    <property type="match status" value="1"/>
</dbReference>
<dbReference type="GO" id="GO:0035091">
    <property type="term" value="F:phosphatidylinositol binding"/>
    <property type="evidence" value="ECO:0007669"/>
    <property type="project" value="TreeGrafter"/>
</dbReference>
<comment type="caution">
    <text evidence="6">The sequence shown here is derived from an EMBL/GenBank/DDBJ whole genome shotgun (WGS) entry which is preliminary data.</text>
</comment>
<name>A0A1C7NM75_9FUNG</name>
<feature type="domain" description="SH3" evidence="5">
    <location>
        <begin position="328"/>
        <end position="387"/>
    </location>
</feature>
<dbReference type="GO" id="GO:0051015">
    <property type="term" value="F:actin filament binding"/>
    <property type="evidence" value="ECO:0007669"/>
    <property type="project" value="TreeGrafter"/>
</dbReference>
<dbReference type="InterPro" id="IPR036028">
    <property type="entry name" value="SH3-like_dom_sf"/>
</dbReference>
<dbReference type="InterPro" id="IPR033643">
    <property type="entry name" value="SYLF_SH3YL1-like"/>
</dbReference>
<dbReference type="GO" id="GO:0051017">
    <property type="term" value="P:actin filament bundle assembly"/>
    <property type="evidence" value="ECO:0007669"/>
    <property type="project" value="TreeGrafter"/>
</dbReference>
<dbReference type="PANTHER" id="PTHR15629">
    <property type="entry name" value="SH3YL1 PROTEIN"/>
    <property type="match status" value="1"/>
</dbReference>
<evidence type="ECO:0000256" key="1">
    <source>
        <dbReference type="ARBA" id="ARBA00007761"/>
    </source>
</evidence>
<feature type="region of interest" description="Disordered" evidence="4">
    <location>
        <begin position="230"/>
        <end position="269"/>
    </location>
</feature>
<keyword evidence="2 3" id="KW-0728">SH3 domain</keyword>
<dbReference type="STRING" id="101091.A0A1C7NM75"/>
<dbReference type="SMART" id="SM00326">
    <property type="entry name" value="SH3"/>
    <property type="match status" value="1"/>
</dbReference>
<dbReference type="PRINTS" id="PR00452">
    <property type="entry name" value="SH3DOMAIN"/>
</dbReference>
<dbReference type="CDD" id="cd11842">
    <property type="entry name" value="SH3_Ysc84p_like"/>
    <property type="match status" value="1"/>
</dbReference>
<dbReference type="InterPro" id="IPR007461">
    <property type="entry name" value="Ysc84_actin-binding"/>
</dbReference>
<evidence type="ECO:0000259" key="5">
    <source>
        <dbReference type="PROSITE" id="PS50002"/>
    </source>
</evidence>
<dbReference type="OrthoDB" id="443981at2759"/>
<dbReference type="AlphaFoldDB" id="A0A1C7NM75"/>
<dbReference type="FunCoup" id="A0A1C7NM75">
    <property type="interactions" value="48"/>
</dbReference>
<comment type="similarity">
    <text evidence="1">Belongs to the SH3YL1 family.</text>
</comment>
<dbReference type="InterPro" id="IPR001452">
    <property type="entry name" value="SH3_domain"/>
</dbReference>
<dbReference type="FunFam" id="2.30.30.40:FF:000100">
    <property type="entry name" value="SH3 domain-containing YSC84-like protein 1"/>
    <property type="match status" value="1"/>
</dbReference>
<dbReference type="PANTHER" id="PTHR15629:SF2">
    <property type="entry name" value="SH3 DOMAIN-CONTAINING YSC84-LIKE PROTEIN 1"/>
    <property type="match status" value="1"/>
</dbReference>
<evidence type="ECO:0000256" key="4">
    <source>
        <dbReference type="SAM" id="MobiDB-lite"/>
    </source>
</evidence>
<dbReference type="Gene3D" id="2.30.30.40">
    <property type="entry name" value="SH3 Domains"/>
    <property type="match status" value="1"/>
</dbReference>
<dbReference type="InterPro" id="IPR051702">
    <property type="entry name" value="SH3_domain_YSC84-like"/>
</dbReference>
<reference evidence="6 7" key="1">
    <citation type="submission" date="2016-03" db="EMBL/GenBank/DDBJ databases">
        <title>Choanephora cucurbitarum.</title>
        <authorList>
            <person name="Min B."/>
            <person name="Park H."/>
            <person name="Park J.-H."/>
            <person name="Shin H.-D."/>
            <person name="Choi I.-G."/>
        </authorList>
    </citation>
    <scope>NUCLEOTIDE SEQUENCE [LARGE SCALE GENOMIC DNA]</scope>
    <source>
        <strain evidence="6 7">KUS-F28377</strain>
    </source>
</reference>
<organism evidence="6 7">
    <name type="scientific">Choanephora cucurbitarum</name>
    <dbReference type="NCBI Taxonomy" id="101091"/>
    <lineage>
        <taxon>Eukaryota</taxon>
        <taxon>Fungi</taxon>
        <taxon>Fungi incertae sedis</taxon>
        <taxon>Mucoromycota</taxon>
        <taxon>Mucoromycotina</taxon>
        <taxon>Mucoromycetes</taxon>
        <taxon>Mucorales</taxon>
        <taxon>Mucorineae</taxon>
        <taxon>Choanephoraceae</taxon>
        <taxon>Choanephoroideae</taxon>
        <taxon>Choanephora</taxon>
    </lineage>
</organism>
<protein>
    <recommendedName>
        <fullName evidence="5">SH3 domain-containing protein</fullName>
    </recommendedName>
</protein>
<accession>A0A1C7NM75</accession>
<gene>
    <name evidence="6" type="ORF">A0J61_01753</name>
</gene>
<dbReference type="PROSITE" id="PS50002">
    <property type="entry name" value="SH3"/>
    <property type="match status" value="1"/>
</dbReference>
<dbReference type="Proteomes" id="UP000093000">
    <property type="component" value="Unassembled WGS sequence"/>
</dbReference>